<keyword evidence="7 9" id="KW-1133">Transmembrane helix</keyword>
<keyword evidence="8 9" id="KW-0472">Membrane</keyword>
<evidence type="ECO:0000256" key="1">
    <source>
        <dbReference type="ARBA" id="ARBA00004429"/>
    </source>
</evidence>
<dbReference type="Proteomes" id="UP000264036">
    <property type="component" value="Unassembled WGS sequence"/>
</dbReference>
<reference evidence="11 12" key="1">
    <citation type="journal article" date="2018" name="Nat. Biotechnol.">
        <title>A standardized bacterial taxonomy based on genome phylogeny substantially revises the tree of life.</title>
        <authorList>
            <person name="Parks D.H."/>
            <person name="Chuvochina M."/>
            <person name="Waite D.W."/>
            <person name="Rinke C."/>
            <person name="Skarshewski A."/>
            <person name="Chaumeil P.A."/>
            <person name="Hugenholtz P."/>
        </authorList>
    </citation>
    <scope>NUCLEOTIDE SEQUENCE [LARGE SCALE GENOMIC DNA]</scope>
    <source>
        <strain evidence="11">UBA10707</strain>
    </source>
</reference>
<dbReference type="PANTHER" id="PTHR30133">
    <property type="entry name" value="CATIONIC AMINO ACID TRANSPORTER, MEMBRANE COMPONENT"/>
    <property type="match status" value="1"/>
</dbReference>
<evidence type="ECO:0000256" key="2">
    <source>
        <dbReference type="ARBA" id="ARBA00010072"/>
    </source>
</evidence>
<evidence type="ECO:0000259" key="10">
    <source>
        <dbReference type="PROSITE" id="PS50928"/>
    </source>
</evidence>
<accession>A0A356LCU2</accession>
<protein>
    <submittedName>
        <fullName evidence="11">Amino acid ABC transporter permease</fullName>
    </submittedName>
</protein>
<dbReference type="Pfam" id="PF00528">
    <property type="entry name" value="BPD_transp_1"/>
    <property type="match status" value="1"/>
</dbReference>
<dbReference type="InterPro" id="IPR010065">
    <property type="entry name" value="AA_ABC_transptr_permease_3TM"/>
</dbReference>
<evidence type="ECO:0000256" key="7">
    <source>
        <dbReference type="ARBA" id="ARBA00022989"/>
    </source>
</evidence>
<feature type="transmembrane region" description="Helical" evidence="9">
    <location>
        <begin position="128"/>
        <end position="147"/>
    </location>
</feature>
<dbReference type="PROSITE" id="PS50928">
    <property type="entry name" value="ABC_TM1"/>
    <property type="match status" value="1"/>
</dbReference>
<dbReference type="PANTHER" id="PTHR30133:SF1">
    <property type="entry name" value="HISTIDINE TRANSPORT SYSTEM PERMEASE PROTEIN HISQ"/>
    <property type="match status" value="1"/>
</dbReference>
<proteinExistence type="inferred from homology"/>
<evidence type="ECO:0000256" key="4">
    <source>
        <dbReference type="ARBA" id="ARBA00022475"/>
    </source>
</evidence>
<organism evidence="11 12">
    <name type="scientific">Advenella kashmirensis</name>
    <dbReference type="NCBI Taxonomy" id="310575"/>
    <lineage>
        <taxon>Bacteria</taxon>
        <taxon>Pseudomonadati</taxon>
        <taxon>Pseudomonadota</taxon>
        <taxon>Betaproteobacteria</taxon>
        <taxon>Burkholderiales</taxon>
        <taxon>Alcaligenaceae</taxon>
    </lineage>
</organism>
<comment type="subcellular location">
    <subcellularLocation>
        <location evidence="1">Cell inner membrane</location>
        <topology evidence="1">Multi-pass membrane protein</topology>
    </subcellularLocation>
    <subcellularLocation>
        <location evidence="9">Cell membrane</location>
        <topology evidence="9">Multi-pass membrane protein</topology>
    </subcellularLocation>
</comment>
<keyword evidence="6 9" id="KW-0812">Transmembrane</keyword>
<dbReference type="InterPro" id="IPR051613">
    <property type="entry name" value="ABC_transp_permease_HisMQ"/>
</dbReference>
<dbReference type="InterPro" id="IPR000515">
    <property type="entry name" value="MetI-like"/>
</dbReference>
<comment type="similarity">
    <text evidence="2">Belongs to the binding-protein-dependent transport system permease family. HisMQ subfamily.</text>
</comment>
<dbReference type="GO" id="GO:0022857">
    <property type="term" value="F:transmembrane transporter activity"/>
    <property type="evidence" value="ECO:0007669"/>
    <property type="project" value="InterPro"/>
</dbReference>
<feature type="transmembrane region" description="Helical" evidence="9">
    <location>
        <begin position="90"/>
        <end position="107"/>
    </location>
</feature>
<dbReference type="AlphaFoldDB" id="A0A356LCU2"/>
<evidence type="ECO:0000256" key="6">
    <source>
        <dbReference type="ARBA" id="ARBA00022692"/>
    </source>
</evidence>
<dbReference type="SUPFAM" id="SSF161098">
    <property type="entry name" value="MetI-like"/>
    <property type="match status" value="1"/>
</dbReference>
<comment type="caution">
    <text evidence="11">The sequence shown here is derived from an EMBL/GenBank/DDBJ whole genome shotgun (WGS) entry which is preliminary data.</text>
</comment>
<dbReference type="Gene3D" id="1.10.3720.10">
    <property type="entry name" value="MetI-like"/>
    <property type="match status" value="1"/>
</dbReference>
<evidence type="ECO:0000313" key="12">
    <source>
        <dbReference type="Proteomes" id="UP000264036"/>
    </source>
</evidence>
<evidence type="ECO:0000313" key="11">
    <source>
        <dbReference type="EMBL" id="HBP28820.1"/>
    </source>
</evidence>
<dbReference type="InterPro" id="IPR035906">
    <property type="entry name" value="MetI-like_sf"/>
</dbReference>
<evidence type="ECO:0000256" key="8">
    <source>
        <dbReference type="ARBA" id="ARBA00023136"/>
    </source>
</evidence>
<evidence type="ECO:0000256" key="9">
    <source>
        <dbReference type="RuleBase" id="RU363032"/>
    </source>
</evidence>
<evidence type="ECO:0000256" key="5">
    <source>
        <dbReference type="ARBA" id="ARBA00022519"/>
    </source>
</evidence>
<feature type="transmembrane region" description="Helical" evidence="9">
    <location>
        <begin position="49"/>
        <end position="70"/>
    </location>
</feature>
<feature type="transmembrane region" description="Helical" evidence="9">
    <location>
        <begin position="159"/>
        <end position="179"/>
    </location>
</feature>
<sequence length="228" mass="25176">MLYGYGSQIWAGTLATCLLTLLTLVFSIIIGMVGALCKLSPNPVLRWTFTGYTTLIRSVPDLVIMLLVFYNLQELINVICTWAGWPQYQMDAFSAGVTTLSFIYGAYMTETFRGAIQSVPKGQLEAGYATGMSPLTVFRLILLPQLIRFALPGLNNNLQVIIKATALVSIIGLLDIVTVTQQAGRSTQQLFFFNLVAAAIYLCMTAISLVVLSWLNRRYSVGVREVRL</sequence>
<feature type="domain" description="ABC transmembrane type-1" evidence="10">
    <location>
        <begin position="13"/>
        <end position="213"/>
    </location>
</feature>
<keyword evidence="5" id="KW-0997">Cell inner membrane</keyword>
<evidence type="ECO:0000256" key="3">
    <source>
        <dbReference type="ARBA" id="ARBA00022448"/>
    </source>
</evidence>
<feature type="transmembrane region" description="Helical" evidence="9">
    <location>
        <begin position="12"/>
        <end position="37"/>
    </location>
</feature>
<dbReference type="NCBIfam" id="TIGR01726">
    <property type="entry name" value="HEQRo_perm_3TM"/>
    <property type="match status" value="1"/>
</dbReference>
<gene>
    <name evidence="11" type="ORF">DD666_05325</name>
</gene>
<name>A0A356LCU2_9BURK</name>
<dbReference type="EMBL" id="DOEK01000008">
    <property type="protein sequence ID" value="HBP28820.1"/>
    <property type="molecule type" value="Genomic_DNA"/>
</dbReference>
<dbReference type="CDD" id="cd06261">
    <property type="entry name" value="TM_PBP2"/>
    <property type="match status" value="1"/>
</dbReference>
<feature type="transmembrane region" description="Helical" evidence="9">
    <location>
        <begin position="191"/>
        <end position="215"/>
    </location>
</feature>
<keyword evidence="4" id="KW-1003">Cell membrane</keyword>
<dbReference type="GO" id="GO:0043190">
    <property type="term" value="C:ATP-binding cassette (ABC) transporter complex"/>
    <property type="evidence" value="ECO:0007669"/>
    <property type="project" value="InterPro"/>
</dbReference>
<keyword evidence="3 9" id="KW-0813">Transport</keyword>